<proteinExistence type="predicted"/>
<sequence length="224" mass="24476">MNQVIVSGVAAKVEHKADLGILEATLVARLSNGGFSRVRIKTLGKLTQALKDVVQEGQAYLALGTLAPRKRGEQETVEVLAYNVLPVDGEKASNERGTYLVNGVNEVLISGVLAKDPEVKAIQFNQEEGDVLTTARVAVSQKDKTAWVNVRAWGEEFSEALGNRKKGDRVVLRGRFRVHRYEKDGQAHYLPQVIVTEVLGTSGSRTKSEPQAGDLPEELPDDLF</sequence>
<evidence type="ECO:0000256" key="2">
    <source>
        <dbReference type="PROSITE-ProRule" id="PRU00252"/>
    </source>
</evidence>
<evidence type="ECO:0000256" key="3">
    <source>
        <dbReference type="SAM" id="MobiDB-lite"/>
    </source>
</evidence>
<reference evidence="4" key="1">
    <citation type="journal article" date="2020" name="mSystems">
        <title>Genome- and Community-Level Interaction Insights into Carbon Utilization and Element Cycling Functions of Hydrothermarchaeota in Hydrothermal Sediment.</title>
        <authorList>
            <person name="Zhou Z."/>
            <person name="Liu Y."/>
            <person name="Xu W."/>
            <person name="Pan J."/>
            <person name="Luo Z.H."/>
            <person name="Li M."/>
        </authorList>
    </citation>
    <scope>NUCLEOTIDE SEQUENCE [LARGE SCALE GENOMIC DNA]</scope>
    <source>
        <strain evidence="4">SpSt-1071</strain>
    </source>
</reference>
<dbReference type="EMBL" id="DRXE01000040">
    <property type="protein sequence ID" value="HHM67330.1"/>
    <property type="molecule type" value="Genomic_DNA"/>
</dbReference>
<dbReference type="Pfam" id="PF00436">
    <property type="entry name" value="SSB"/>
    <property type="match status" value="1"/>
</dbReference>
<feature type="compositionally biased region" description="Acidic residues" evidence="3">
    <location>
        <begin position="215"/>
        <end position="224"/>
    </location>
</feature>
<organism evidence="4">
    <name type="scientific">Thermus caliditerrae</name>
    <dbReference type="NCBI Taxonomy" id="1330700"/>
    <lineage>
        <taxon>Bacteria</taxon>
        <taxon>Thermotogati</taxon>
        <taxon>Deinococcota</taxon>
        <taxon>Deinococci</taxon>
        <taxon>Thermales</taxon>
        <taxon>Thermaceae</taxon>
        <taxon>Thermus</taxon>
    </lineage>
</organism>
<dbReference type="SUPFAM" id="SSF50249">
    <property type="entry name" value="Nucleic acid-binding proteins"/>
    <property type="match status" value="1"/>
</dbReference>
<dbReference type="CDD" id="cd04496">
    <property type="entry name" value="SSB_OBF"/>
    <property type="match status" value="1"/>
</dbReference>
<keyword evidence="1 2" id="KW-0238">DNA-binding</keyword>
<comment type="caution">
    <text evidence="4">The sequence shown here is derived from an EMBL/GenBank/DDBJ whole genome shotgun (WGS) entry which is preliminary data.</text>
</comment>
<dbReference type="PROSITE" id="PS50935">
    <property type="entry name" value="SSB"/>
    <property type="match status" value="1"/>
</dbReference>
<accession>A0A7C5VFN7</accession>
<dbReference type="GO" id="GO:0003697">
    <property type="term" value="F:single-stranded DNA binding"/>
    <property type="evidence" value="ECO:0007669"/>
    <property type="project" value="InterPro"/>
</dbReference>
<dbReference type="AlphaFoldDB" id="A0A7C5VFN7"/>
<dbReference type="InterPro" id="IPR000424">
    <property type="entry name" value="Primosome_PriB/ssb"/>
</dbReference>
<dbReference type="Gene3D" id="2.40.50.140">
    <property type="entry name" value="Nucleic acid-binding proteins"/>
    <property type="match status" value="1"/>
</dbReference>
<evidence type="ECO:0000313" key="4">
    <source>
        <dbReference type="EMBL" id="HHM67330.1"/>
    </source>
</evidence>
<protein>
    <submittedName>
        <fullName evidence="4">Single-stranded DNA-binding protein</fullName>
    </submittedName>
</protein>
<gene>
    <name evidence="4" type="ORF">ENM28_01160</name>
</gene>
<feature type="region of interest" description="Disordered" evidence="3">
    <location>
        <begin position="201"/>
        <end position="224"/>
    </location>
</feature>
<evidence type="ECO:0000256" key="1">
    <source>
        <dbReference type="ARBA" id="ARBA00023125"/>
    </source>
</evidence>
<name>A0A7C5VFN7_9DEIN</name>
<dbReference type="InterPro" id="IPR012340">
    <property type="entry name" value="NA-bd_OB-fold"/>
</dbReference>